<reference evidence="2 3" key="1">
    <citation type="submission" date="2019-04" db="EMBL/GenBank/DDBJ databases">
        <authorList>
            <consortium name="Wellcome Sanger Institute Data Sharing"/>
        </authorList>
    </citation>
    <scope>NUCLEOTIDE SEQUENCE [LARGE SCALE GENOMIC DNA]</scope>
</reference>
<name>A0A8C9TLL1_SCLFO</name>
<dbReference type="AlphaFoldDB" id="A0A8C9TLL1"/>
<gene>
    <name evidence="2" type="primary">KDF1</name>
</gene>
<dbReference type="GO" id="GO:0003334">
    <property type="term" value="P:keratinocyte development"/>
    <property type="evidence" value="ECO:0007669"/>
    <property type="project" value="InterPro"/>
</dbReference>
<proteinExistence type="predicted"/>
<dbReference type="GO" id="GO:0030054">
    <property type="term" value="C:cell junction"/>
    <property type="evidence" value="ECO:0007669"/>
    <property type="project" value="TreeGrafter"/>
</dbReference>
<evidence type="ECO:0000313" key="3">
    <source>
        <dbReference type="Proteomes" id="UP000694397"/>
    </source>
</evidence>
<dbReference type="Proteomes" id="UP000694397">
    <property type="component" value="Chromosome 23"/>
</dbReference>
<dbReference type="Pfam" id="PF15551">
    <property type="entry name" value="DUF4656"/>
    <property type="match status" value="1"/>
</dbReference>
<protein>
    <submittedName>
        <fullName evidence="2">Keratinocyte differentiation factor 1</fullName>
    </submittedName>
</protein>
<dbReference type="OrthoDB" id="8640515at2759"/>
<feature type="region of interest" description="Disordered" evidence="1">
    <location>
        <begin position="1"/>
        <end position="38"/>
    </location>
</feature>
<evidence type="ECO:0000256" key="1">
    <source>
        <dbReference type="SAM" id="MobiDB-lite"/>
    </source>
</evidence>
<feature type="compositionally biased region" description="Gly residues" evidence="1">
    <location>
        <begin position="13"/>
        <end position="22"/>
    </location>
</feature>
<reference evidence="2" key="3">
    <citation type="submission" date="2025-09" db="UniProtKB">
        <authorList>
            <consortium name="Ensembl"/>
        </authorList>
    </citation>
    <scope>IDENTIFICATION</scope>
</reference>
<dbReference type="GO" id="GO:0010482">
    <property type="term" value="P:regulation of epidermal cell division"/>
    <property type="evidence" value="ECO:0007669"/>
    <property type="project" value="TreeGrafter"/>
</dbReference>
<dbReference type="Ensembl" id="ENSSFOT00015066475.1">
    <property type="protein sequence ID" value="ENSSFOP00015053800.1"/>
    <property type="gene ID" value="ENSSFOG00015031777.1"/>
</dbReference>
<organism evidence="2 3">
    <name type="scientific">Scleropages formosus</name>
    <name type="common">Asian bonytongue</name>
    <name type="synonym">Osteoglossum formosum</name>
    <dbReference type="NCBI Taxonomy" id="113540"/>
    <lineage>
        <taxon>Eukaryota</taxon>
        <taxon>Metazoa</taxon>
        <taxon>Chordata</taxon>
        <taxon>Craniata</taxon>
        <taxon>Vertebrata</taxon>
        <taxon>Euteleostomi</taxon>
        <taxon>Actinopterygii</taxon>
        <taxon>Neopterygii</taxon>
        <taxon>Teleostei</taxon>
        <taxon>Osteoglossocephala</taxon>
        <taxon>Osteoglossomorpha</taxon>
        <taxon>Osteoglossiformes</taxon>
        <taxon>Osteoglossidae</taxon>
        <taxon>Scleropages</taxon>
    </lineage>
</organism>
<dbReference type="PANTHER" id="PTHR35085:SF1">
    <property type="entry name" value="KERATINOCYTE DIFFERENTIATION FACTOR 1"/>
    <property type="match status" value="1"/>
</dbReference>
<dbReference type="PANTHER" id="PTHR35085">
    <property type="entry name" value="KERATINOCYTE DIFFERENTIATION FACTOR 1"/>
    <property type="match status" value="1"/>
</dbReference>
<feature type="compositionally biased region" description="Acidic residues" evidence="1">
    <location>
        <begin position="178"/>
        <end position="187"/>
    </location>
</feature>
<evidence type="ECO:0000313" key="2">
    <source>
        <dbReference type="Ensembl" id="ENSSFOP00015053800.1"/>
    </source>
</evidence>
<feature type="region of interest" description="Disordered" evidence="1">
    <location>
        <begin position="108"/>
        <end position="187"/>
    </location>
</feature>
<feature type="region of interest" description="Disordered" evidence="1">
    <location>
        <begin position="258"/>
        <end position="282"/>
    </location>
</feature>
<reference evidence="2" key="2">
    <citation type="submission" date="2025-08" db="UniProtKB">
        <authorList>
            <consortium name="Ensembl"/>
        </authorList>
    </citation>
    <scope>IDENTIFICATION</scope>
</reference>
<keyword evidence="3" id="KW-1185">Reference proteome</keyword>
<dbReference type="InterPro" id="IPR028003">
    <property type="entry name" value="KDF1"/>
</dbReference>
<dbReference type="GeneTree" id="ENSGT00390000016565"/>
<sequence>MSGRMAGGLLEPRGGGGGGGGADPEDLDDLDAASPGKGFLRDANGRGFETIGFVPGSVESVRGARLSCASCSAPTAAGCRATACCLLTCGLYRACGRRLLRAPCLRTEEDEAAKPRPRPEGPVLREPGPLPSSSFRYPDVQVAGKRVPLQPPRASPPKRASSRRAEGKPRASVYSLEEPPDDGSEDGMDVDSLIAKKLLELYTQHQIEQLARCTSDSVFLSRTSHISQLIGDIQREHDLREEDAECRLVHGIIRLSARKHPGKGHGPKGTARRDETLPDSGNDTMADTTCSFDTEHEVKISEQTSTDRAARDMRASVRRGERRRDVGLTAALSCRKFPNGPVRERILLGENTRDALLSDSLAALVVLGRPGPS</sequence>
<accession>A0A8C9TLL1</accession>